<evidence type="ECO:0000256" key="4">
    <source>
        <dbReference type="RuleBase" id="RU362116"/>
    </source>
</evidence>
<feature type="domain" description="Flagellar basal-body/hook protein C-terminal" evidence="6">
    <location>
        <begin position="203"/>
        <end position="247"/>
    </location>
</feature>
<organism evidence="8 9">
    <name type="scientific">Rahnella bonaserana</name>
    <dbReference type="NCBI Taxonomy" id="2816248"/>
    <lineage>
        <taxon>Bacteria</taxon>
        <taxon>Pseudomonadati</taxon>
        <taxon>Pseudomonadota</taxon>
        <taxon>Gammaproteobacteria</taxon>
        <taxon>Enterobacterales</taxon>
        <taxon>Yersiniaceae</taxon>
        <taxon>Rahnella</taxon>
    </lineage>
</organism>
<comment type="subunit">
    <text evidence="4">The basal body constitutes a major portion of the flagellar organelle and consists of five rings (E,L,P,S, and M) mounted on a central rod. The rod consists of about 26 subunits of FlgG in the distal portion, and FlgB, FlgC and FlgF are thought to build up the proximal portion of the rod with about 6 subunits each.</text>
</comment>
<evidence type="ECO:0000256" key="1">
    <source>
        <dbReference type="ARBA" id="ARBA00004117"/>
    </source>
</evidence>
<evidence type="ECO:0000313" key="9">
    <source>
        <dbReference type="Proteomes" id="UP000734343"/>
    </source>
</evidence>
<dbReference type="Proteomes" id="UP000734343">
    <property type="component" value="Unassembled WGS sequence"/>
</dbReference>
<dbReference type="NCBIfam" id="TIGR03506">
    <property type="entry name" value="FlgEFG_subfam"/>
    <property type="match status" value="1"/>
</dbReference>
<feature type="domain" description="Flagellar basal body rod protein N-terminal" evidence="5">
    <location>
        <begin position="5"/>
        <end position="35"/>
    </location>
</feature>
<dbReference type="Pfam" id="PF22692">
    <property type="entry name" value="LlgE_F_G_D1"/>
    <property type="match status" value="1"/>
</dbReference>
<evidence type="ECO:0000256" key="2">
    <source>
        <dbReference type="ARBA" id="ARBA00009677"/>
    </source>
</evidence>
<keyword evidence="3 4" id="KW-0975">Bacterial flagellum</keyword>
<comment type="subcellular location">
    <subcellularLocation>
        <location evidence="1 4">Bacterial flagellum basal body</location>
    </subcellularLocation>
</comment>
<feature type="domain" description="Flagellar hook protein FlgE/F/G-like D1" evidence="7">
    <location>
        <begin position="85"/>
        <end position="145"/>
    </location>
</feature>
<gene>
    <name evidence="8" type="ORF">J1778_12760</name>
</gene>
<evidence type="ECO:0000313" key="8">
    <source>
        <dbReference type="EMBL" id="MBU9856149.1"/>
    </source>
</evidence>
<dbReference type="InterPro" id="IPR053967">
    <property type="entry name" value="LlgE_F_G-like_D1"/>
</dbReference>
<dbReference type="InterPro" id="IPR020013">
    <property type="entry name" value="Flagellar_FlgE/F/G"/>
</dbReference>
<name>A0ABS6LVW8_9GAMM</name>
<dbReference type="RefSeq" id="WP_217173489.1">
    <property type="nucleotide sequence ID" value="NZ_CP126169.1"/>
</dbReference>
<keyword evidence="8" id="KW-0969">Cilium</keyword>
<dbReference type="InterPro" id="IPR010930">
    <property type="entry name" value="Flg_bb/hook_C_dom"/>
</dbReference>
<reference evidence="8 9" key="1">
    <citation type="submission" date="2021-03" db="EMBL/GenBank/DDBJ databases">
        <title>Five novel Rahnella species.</title>
        <authorList>
            <person name="Brady C."/>
            <person name="Asselin J."/>
            <person name="Beer S."/>
            <person name="Bruberg M.B."/>
            <person name="Crampton B."/>
            <person name="Venter S."/>
            <person name="Arnold D."/>
            <person name="Denman S."/>
        </authorList>
    </citation>
    <scope>NUCLEOTIDE SEQUENCE [LARGE SCALE GENOMIC DNA]</scope>
    <source>
        <strain evidence="8 9">H11b</strain>
    </source>
</reference>
<dbReference type="EMBL" id="JAFMOW010000063">
    <property type="protein sequence ID" value="MBU9856149.1"/>
    <property type="molecule type" value="Genomic_DNA"/>
</dbReference>
<dbReference type="PANTHER" id="PTHR30435">
    <property type="entry name" value="FLAGELLAR PROTEIN"/>
    <property type="match status" value="1"/>
</dbReference>
<protein>
    <recommendedName>
        <fullName evidence="4">Flagellar basal-body rod protein FlgF</fullName>
    </recommendedName>
</protein>
<accession>A0ABS6LVW8</accession>
<keyword evidence="9" id="KW-1185">Reference proteome</keyword>
<evidence type="ECO:0000259" key="6">
    <source>
        <dbReference type="Pfam" id="PF06429"/>
    </source>
</evidence>
<evidence type="ECO:0000259" key="5">
    <source>
        <dbReference type="Pfam" id="PF00460"/>
    </source>
</evidence>
<dbReference type="Pfam" id="PF00460">
    <property type="entry name" value="Flg_bb_rod"/>
    <property type="match status" value="1"/>
</dbReference>
<proteinExistence type="inferred from homology"/>
<dbReference type="NCBIfam" id="NF009280">
    <property type="entry name" value="PRK12640.1"/>
    <property type="match status" value="1"/>
</dbReference>
<keyword evidence="8" id="KW-0282">Flagellum</keyword>
<dbReference type="PANTHER" id="PTHR30435:SF18">
    <property type="entry name" value="FLAGELLAR BASAL-BODY ROD PROTEIN FLGF"/>
    <property type="match status" value="1"/>
</dbReference>
<comment type="caution">
    <text evidence="8">The sequence shown here is derived from an EMBL/GenBank/DDBJ whole genome shotgun (WGS) entry which is preliminary data.</text>
</comment>
<dbReference type="InterPro" id="IPR001444">
    <property type="entry name" value="Flag_bb_rod_N"/>
</dbReference>
<dbReference type="Pfam" id="PF06429">
    <property type="entry name" value="Flg_bbr_C"/>
    <property type="match status" value="1"/>
</dbReference>
<evidence type="ECO:0000256" key="3">
    <source>
        <dbReference type="ARBA" id="ARBA00023143"/>
    </source>
</evidence>
<keyword evidence="8" id="KW-0966">Cell projection</keyword>
<sequence length="251" mass="26055">MDRAIYTAMGAANAALNRQAVTSNNLANATTTGFRAQLAAFRAVPVNGPSVATRTLVTESTPYHDDSMGAINQTGRNLDVALPQNGWLAVALPDGTEAYTRAGNIAVDSEGLLSIRGMPVLGDGGQINVPPQSELTIAPDGTITALGAGDEPTALAQVGRLKMVNSPLQDLTHGDDGLFHISPQSPNAGLNQLPADPDLQLIPGALESSNVNPAKSMVDMIATARGFDMNMKVISAVDDNEKKANQLLSMG</sequence>
<evidence type="ECO:0000259" key="7">
    <source>
        <dbReference type="Pfam" id="PF22692"/>
    </source>
</evidence>
<comment type="similarity">
    <text evidence="2 4">Belongs to the flagella basal body rod proteins family.</text>
</comment>